<keyword evidence="3" id="KW-1185">Reference proteome</keyword>
<dbReference type="Gene3D" id="1.20.140.160">
    <property type="match status" value="1"/>
</dbReference>
<feature type="coiled-coil region" evidence="1">
    <location>
        <begin position="55"/>
        <end position="92"/>
    </location>
</feature>
<protein>
    <recommendedName>
        <fullName evidence="4">RNA polymerase sigma-70 region 4 domain-containing protein</fullName>
    </recommendedName>
</protein>
<organism evidence="2 3">
    <name type="scientific">Metabacillus fastidiosus</name>
    <dbReference type="NCBI Taxonomy" id="1458"/>
    <lineage>
        <taxon>Bacteria</taxon>
        <taxon>Bacillati</taxon>
        <taxon>Bacillota</taxon>
        <taxon>Bacilli</taxon>
        <taxon>Bacillales</taxon>
        <taxon>Bacillaceae</taxon>
        <taxon>Metabacillus</taxon>
    </lineage>
</organism>
<dbReference type="SUPFAM" id="SSF88659">
    <property type="entry name" value="Sigma3 and sigma4 domains of RNA polymerase sigma factors"/>
    <property type="match status" value="1"/>
</dbReference>
<sequence length="139" mass="16148">MTTATKLKTVGLIEVLSSYKDICLSVEYYEVLLSETQIEWQIYRSMMFSSNCMGMDKVAENLDRIIEKHNNLEKLLDLNTRLKEQAEKVIASFEGIDYKVAYKRFVEGKTLEKIAEELEYSVQGVKKISSRITHAIRRK</sequence>
<dbReference type="EMBL" id="JARTFS010000001">
    <property type="protein sequence ID" value="MED4399796.1"/>
    <property type="molecule type" value="Genomic_DNA"/>
</dbReference>
<evidence type="ECO:0000313" key="2">
    <source>
        <dbReference type="EMBL" id="MED4399796.1"/>
    </source>
</evidence>
<evidence type="ECO:0000256" key="1">
    <source>
        <dbReference type="SAM" id="Coils"/>
    </source>
</evidence>
<proteinExistence type="predicted"/>
<dbReference type="InterPro" id="IPR013324">
    <property type="entry name" value="RNA_pol_sigma_r3/r4-like"/>
</dbReference>
<dbReference type="RefSeq" id="WP_328014517.1">
    <property type="nucleotide sequence ID" value="NZ_JARTFS010000001.1"/>
</dbReference>
<reference evidence="2 3" key="1">
    <citation type="submission" date="2023-03" db="EMBL/GenBank/DDBJ databases">
        <title>Bacillus Genome Sequencing.</title>
        <authorList>
            <person name="Dunlap C."/>
        </authorList>
    </citation>
    <scope>NUCLEOTIDE SEQUENCE [LARGE SCALE GENOMIC DNA]</scope>
    <source>
        <strain evidence="2 3">NRS-1717</strain>
    </source>
</reference>
<evidence type="ECO:0000313" key="3">
    <source>
        <dbReference type="Proteomes" id="UP001342826"/>
    </source>
</evidence>
<dbReference type="Proteomes" id="UP001342826">
    <property type="component" value="Unassembled WGS sequence"/>
</dbReference>
<gene>
    <name evidence="2" type="ORF">P9271_00285</name>
</gene>
<accession>A0ABU6NS10</accession>
<keyword evidence="1" id="KW-0175">Coiled coil</keyword>
<comment type="caution">
    <text evidence="2">The sequence shown here is derived from an EMBL/GenBank/DDBJ whole genome shotgun (WGS) entry which is preliminary data.</text>
</comment>
<name>A0ABU6NS10_9BACI</name>
<evidence type="ECO:0008006" key="4">
    <source>
        <dbReference type="Google" id="ProtNLM"/>
    </source>
</evidence>